<feature type="signal peptide" evidence="14">
    <location>
        <begin position="1"/>
        <end position="29"/>
    </location>
</feature>
<evidence type="ECO:0000259" key="15">
    <source>
        <dbReference type="Pfam" id="PF06652"/>
    </source>
</evidence>
<accession>A0A1I8NT48</accession>
<evidence type="ECO:0000256" key="1">
    <source>
        <dbReference type="ARBA" id="ARBA00004651"/>
    </source>
</evidence>
<evidence type="ECO:0000313" key="16">
    <source>
        <dbReference type="EnsemblMetazoa" id="SCAU001784-PA"/>
    </source>
</evidence>
<keyword evidence="6 13" id="KW-1133">Transmembrane helix</keyword>
<dbReference type="InterPro" id="IPR044860">
    <property type="entry name" value="Methusela_ecto_dom_1"/>
</dbReference>
<evidence type="ECO:0000256" key="3">
    <source>
        <dbReference type="ARBA" id="ARBA00022475"/>
    </source>
</evidence>
<comment type="subcellular location">
    <subcellularLocation>
        <location evidence="1">Cell membrane</location>
        <topology evidence="1">Multi-pass membrane protein</topology>
    </subcellularLocation>
</comment>
<evidence type="ECO:0000256" key="7">
    <source>
        <dbReference type="ARBA" id="ARBA00023040"/>
    </source>
</evidence>
<dbReference type="Pfam" id="PF06652">
    <property type="entry name" value="Methuselah_N"/>
    <property type="match status" value="1"/>
</dbReference>
<feature type="transmembrane region" description="Helical" evidence="13">
    <location>
        <begin position="283"/>
        <end position="307"/>
    </location>
</feature>
<feature type="domain" description="Methuselah N-terminal" evidence="15">
    <location>
        <begin position="31"/>
        <end position="196"/>
    </location>
</feature>
<dbReference type="Proteomes" id="UP000095300">
    <property type="component" value="Unassembled WGS sequence"/>
</dbReference>
<evidence type="ECO:0000256" key="8">
    <source>
        <dbReference type="ARBA" id="ARBA00023136"/>
    </source>
</evidence>
<dbReference type="OrthoDB" id="7993392at2759"/>
<dbReference type="InterPro" id="IPR023311">
    <property type="entry name" value="Methusela_ecto_dom_2"/>
</dbReference>
<dbReference type="Gene3D" id="2.170.180.11">
    <property type="entry name" value="Methuselah ectodomain, domain 2"/>
    <property type="match status" value="1"/>
</dbReference>
<evidence type="ECO:0000256" key="13">
    <source>
        <dbReference type="SAM" id="Phobius"/>
    </source>
</evidence>
<evidence type="ECO:0000256" key="10">
    <source>
        <dbReference type="ARBA" id="ARBA00023170"/>
    </source>
</evidence>
<dbReference type="VEuPathDB" id="VectorBase:SCAU001784"/>
<dbReference type="Gene3D" id="1.20.1070.10">
    <property type="entry name" value="Rhodopsin 7-helix transmembrane proteins"/>
    <property type="match status" value="1"/>
</dbReference>
<keyword evidence="7" id="KW-0297">G-protein coupled receptor</keyword>
<keyword evidence="11" id="KW-0325">Glycoprotein</keyword>
<sequence>MAKIMNCSIFFALKFLVLILTPRFDTSVAKCLYNYSVDLTGVTPNENGAYPYEDVVIPPHLVFDYKMPKRNCKNDQHQLANIQKRGCICMVKKCLRVCTESFRVYYQESIKVKSDIDIGYTKNITLINGSISEFNLMLDFHHIMGSVCEKEYVLVPEMEANDKWTLYENGSLLRLSDMRLMSEMEYCFDVSEFEIDGNLYFLVNPSNCASDTLPNNLIINGYAMLFSVPFFVLTILYLYCCMNIEKPYSKSLISYLSALAVSYSLISFMIISKIKFEPITCQILGFIIYYTMICYLTWTCIISYDLWYSYSNFGATSSFLKYTIVGWMLPLIMTLLTAIAQMTIPDPDFQPGIVAISCTLDNTRWSALIYLYIPCILALIYTLTMYIRTLVFIKRSNDVVQQNYDADSTSFGVFLNFRLFSFMCLSWIVDIVSFFWQATHQKEKNSGVYLPDVLNASQ</sequence>
<feature type="transmembrane region" description="Helical" evidence="13">
    <location>
        <begin position="319"/>
        <end position="340"/>
    </location>
</feature>
<dbReference type="Gene3D" id="2.30.160.11">
    <property type="match status" value="1"/>
</dbReference>
<organism evidence="16 17">
    <name type="scientific">Stomoxys calcitrans</name>
    <name type="common">Stable fly</name>
    <name type="synonym">Conops calcitrans</name>
    <dbReference type="NCBI Taxonomy" id="35570"/>
    <lineage>
        <taxon>Eukaryota</taxon>
        <taxon>Metazoa</taxon>
        <taxon>Ecdysozoa</taxon>
        <taxon>Arthropoda</taxon>
        <taxon>Hexapoda</taxon>
        <taxon>Insecta</taxon>
        <taxon>Pterygota</taxon>
        <taxon>Neoptera</taxon>
        <taxon>Endopterygota</taxon>
        <taxon>Diptera</taxon>
        <taxon>Brachycera</taxon>
        <taxon>Muscomorpha</taxon>
        <taxon>Muscoidea</taxon>
        <taxon>Muscidae</taxon>
        <taxon>Stomoxys</taxon>
    </lineage>
</organism>
<keyword evidence="4 13" id="KW-0812">Transmembrane</keyword>
<dbReference type="PANTHER" id="PTHR47154:SF2">
    <property type="entry name" value="G-PROTEIN COUPLED RECEPTOR MTH-RELATED"/>
    <property type="match status" value="1"/>
</dbReference>
<keyword evidence="8 13" id="KW-0472">Membrane</keyword>
<keyword evidence="9" id="KW-1015">Disulfide bond</keyword>
<dbReference type="GO" id="GO:0005886">
    <property type="term" value="C:plasma membrane"/>
    <property type="evidence" value="ECO:0007669"/>
    <property type="project" value="UniProtKB-SubCell"/>
</dbReference>
<keyword evidence="17" id="KW-1185">Reference proteome</keyword>
<keyword evidence="5 14" id="KW-0732">Signal</keyword>
<evidence type="ECO:0000256" key="6">
    <source>
        <dbReference type="ARBA" id="ARBA00022989"/>
    </source>
</evidence>
<dbReference type="STRING" id="35570.A0A1I8NT48"/>
<dbReference type="InterPro" id="IPR036272">
    <property type="entry name" value="Methuselah_N_sf"/>
</dbReference>
<keyword evidence="10" id="KW-0675">Receptor</keyword>
<dbReference type="InterPro" id="IPR051384">
    <property type="entry name" value="Mth_GPCR"/>
</dbReference>
<name>A0A1I8NT48_STOCA</name>
<evidence type="ECO:0000313" key="17">
    <source>
        <dbReference type="Proteomes" id="UP000095300"/>
    </source>
</evidence>
<evidence type="ECO:0000256" key="12">
    <source>
        <dbReference type="ARBA" id="ARBA00023224"/>
    </source>
</evidence>
<dbReference type="SUPFAM" id="SSF63877">
    <property type="entry name" value="Methuselah ectodomain"/>
    <property type="match status" value="1"/>
</dbReference>
<dbReference type="PANTHER" id="PTHR47154">
    <property type="entry name" value="G-PROTEIN COUPLED RECEPTOR MTH-RELATED"/>
    <property type="match status" value="1"/>
</dbReference>
<feature type="transmembrane region" description="Helical" evidence="13">
    <location>
        <begin position="413"/>
        <end position="436"/>
    </location>
</feature>
<dbReference type="GO" id="GO:0008528">
    <property type="term" value="F:G protein-coupled peptide receptor activity"/>
    <property type="evidence" value="ECO:0007669"/>
    <property type="project" value="TreeGrafter"/>
</dbReference>
<keyword evidence="12" id="KW-0807">Transducer</keyword>
<reference evidence="16" key="1">
    <citation type="submission" date="2020-05" db="UniProtKB">
        <authorList>
            <consortium name="EnsemblMetazoa"/>
        </authorList>
    </citation>
    <scope>IDENTIFICATION</scope>
    <source>
        <strain evidence="16">USDA</strain>
    </source>
</reference>
<keyword evidence="3" id="KW-1003">Cell membrane</keyword>
<evidence type="ECO:0000256" key="2">
    <source>
        <dbReference type="ARBA" id="ARBA00008979"/>
    </source>
</evidence>
<evidence type="ECO:0000256" key="9">
    <source>
        <dbReference type="ARBA" id="ARBA00023157"/>
    </source>
</evidence>
<evidence type="ECO:0000256" key="11">
    <source>
        <dbReference type="ARBA" id="ARBA00023180"/>
    </source>
</evidence>
<evidence type="ECO:0000256" key="14">
    <source>
        <dbReference type="SAM" id="SignalP"/>
    </source>
</evidence>
<evidence type="ECO:0000256" key="5">
    <source>
        <dbReference type="ARBA" id="ARBA00022729"/>
    </source>
</evidence>
<dbReference type="EnsemblMetazoa" id="SCAU001784-RA">
    <property type="protein sequence ID" value="SCAU001784-PA"/>
    <property type="gene ID" value="SCAU001784"/>
</dbReference>
<feature type="transmembrane region" description="Helical" evidence="13">
    <location>
        <begin position="369"/>
        <end position="393"/>
    </location>
</feature>
<feature type="transmembrane region" description="Helical" evidence="13">
    <location>
        <begin position="252"/>
        <end position="271"/>
    </location>
</feature>
<feature type="transmembrane region" description="Helical" evidence="13">
    <location>
        <begin position="217"/>
        <end position="240"/>
    </location>
</feature>
<dbReference type="AlphaFoldDB" id="A0A1I8NT48"/>
<dbReference type="InterPro" id="IPR010596">
    <property type="entry name" value="Methuselah_N_dom"/>
</dbReference>
<proteinExistence type="inferred from homology"/>
<comment type="similarity">
    <text evidence="2">Belongs to the G-protein coupled receptor 2 family. Mth subfamily.</text>
</comment>
<protein>
    <recommendedName>
        <fullName evidence="15">Methuselah N-terminal domain-containing protein</fullName>
    </recommendedName>
</protein>
<evidence type="ECO:0000256" key="4">
    <source>
        <dbReference type="ARBA" id="ARBA00022692"/>
    </source>
</evidence>
<feature type="chain" id="PRO_5009325445" description="Methuselah N-terminal domain-containing protein" evidence="14">
    <location>
        <begin position="30"/>
        <end position="458"/>
    </location>
</feature>
<gene>
    <name evidence="16" type="primary">106089777</name>
</gene>